<comment type="catalytic activity">
    <reaction evidence="9 11">
        <text>tRNA(Tyr) + L-tyrosine + ATP = L-tyrosyl-tRNA(Tyr) + AMP + diphosphate + H(+)</text>
        <dbReference type="Rhea" id="RHEA:10220"/>
        <dbReference type="Rhea" id="RHEA-COMP:9706"/>
        <dbReference type="Rhea" id="RHEA-COMP:9707"/>
        <dbReference type="ChEBI" id="CHEBI:15378"/>
        <dbReference type="ChEBI" id="CHEBI:30616"/>
        <dbReference type="ChEBI" id="CHEBI:33019"/>
        <dbReference type="ChEBI" id="CHEBI:58315"/>
        <dbReference type="ChEBI" id="CHEBI:78442"/>
        <dbReference type="ChEBI" id="CHEBI:78536"/>
        <dbReference type="ChEBI" id="CHEBI:456215"/>
        <dbReference type="EC" id="6.1.1.1"/>
    </reaction>
</comment>
<dbReference type="InterPro" id="IPR024107">
    <property type="entry name" value="Tyr-tRNA-ligase_bac_1"/>
</dbReference>
<keyword evidence="3 11" id="KW-0436">Ligase</keyword>
<dbReference type="NCBIfam" id="TIGR00234">
    <property type="entry name" value="tyrS"/>
    <property type="match status" value="1"/>
</dbReference>
<evidence type="ECO:0000256" key="2">
    <source>
        <dbReference type="ARBA" id="ARBA00022490"/>
    </source>
</evidence>
<feature type="binding site" evidence="11">
    <location>
        <position position="49"/>
    </location>
    <ligand>
        <name>L-tyrosine</name>
        <dbReference type="ChEBI" id="CHEBI:58315"/>
    </ligand>
</feature>
<keyword evidence="15" id="KW-1185">Reference proteome</keyword>
<dbReference type="GO" id="GO:0042803">
    <property type="term" value="F:protein homodimerization activity"/>
    <property type="evidence" value="ECO:0007669"/>
    <property type="project" value="UniProtKB-ARBA"/>
</dbReference>
<proteinExistence type="inferred from homology"/>
<dbReference type="PRINTS" id="PR01040">
    <property type="entry name" value="TRNASYNTHTYR"/>
</dbReference>
<evidence type="ECO:0000256" key="5">
    <source>
        <dbReference type="ARBA" id="ARBA00022840"/>
    </source>
</evidence>
<sequence>MPTSFYICSYSKKRIMTKNFVQELQWRGMVHDVMPGAEEHLMEQMRGAYVGIDPTADSLHIGHLVSVMMLRHFQLAGHKPYALVGGATGMIGDPSGKSAERNLLDEETLRHNQEAIKAQLGRFLDFESGEDNAAVLVNNYDWMKNFSFLEFIRDVGKHITVNYMMAKDSVKKRLSSDAKEGMSFTEFTYQLVQGYDFLYLYQNHDCSLQMGGSDQWGNITTGTELIRRIGGGKGFALTCPLITKADGTKFGKTEGGNVWLDAERTSPYKFYQYWLNTSDEDAEKYIKIFTFLSQTEIDALVSEHKEAPHQRALQRRLAEEVTIMVHSQEDLDNAIKASDILFGKSTSDDLKQLNEKTFLDVFEGVPQAIVGKDELEPGLDMIGALAAKTGFLGSNGEARRELKQNSISVNKEKVKEDYLITASDLINDKFVLLQRGKKNYFVLVVE</sequence>
<protein>
    <recommendedName>
        <fullName evidence="11">Tyrosine--tRNA ligase</fullName>
        <ecNumber evidence="11">6.1.1.1</ecNumber>
    </recommendedName>
    <alternativeName>
        <fullName evidence="11">Tyrosyl-tRNA synthetase</fullName>
        <shortName evidence="11">TyrRS</shortName>
    </alternativeName>
</protein>
<organism evidence="14 15">
    <name type="scientific">Flagellimonas oceani</name>
    <dbReference type="NCBI Taxonomy" id="2698672"/>
    <lineage>
        <taxon>Bacteria</taxon>
        <taxon>Pseudomonadati</taxon>
        <taxon>Bacteroidota</taxon>
        <taxon>Flavobacteriia</taxon>
        <taxon>Flavobacteriales</taxon>
        <taxon>Flavobacteriaceae</taxon>
        <taxon>Flagellimonas</taxon>
    </lineage>
</organism>
<dbReference type="Proteomes" id="UP000502928">
    <property type="component" value="Chromosome"/>
</dbReference>
<evidence type="ECO:0000259" key="13">
    <source>
        <dbReference type="Pfam" id="PF22421"/>
    </source>
</evidence>
<reference evidence="14 15" key="1">
    <citation type="submission" date="2020-02" db="EMBL/GenBank/DDBJ databases">
        <title>Complete genome of Muricauda sp. 501str8.</title>
        <authorList>
            <person name="Dong B."/>
            <person name="Zhu S."/>
            <person name="Yang J."/>
            <person name="Chen J."/>
        </authorList>
    </citation>
    <scope>NUCLEOTIDE SEQUENCE [LARGE SCALE GENOMIC DNA]</scope>
    <source>
        <strain evidence="14 15">501str8</strain>
    </source>
</reference>
<dbReference type="PROSITE" id="PS00178">
    <property type="entry name" value="AA_TRNA_LIGASE_I"/>
    <property type="match status" value="1"/>
</dbReference>
<evidence type="ECO:0000256" key="3">
    <source>
        <dbReference type="ARBA" id="ARBA00022598"/>
    </source>
</evidence>
<accession>A0A6G7J548</accession>
<dbReference type="InterPro" id="IPR024088">
    <property type="entry name" value="Tyr-tRNA-ligase_bac-type"/>
</dbReference>
<dbReference type="InterPro" id="IPR002307">
    <property type="entry name" value="Tyr-tRNA-ligase"/>
</dbReference>
<dbReference type="GO" id="GO:0005524">
    <property type="term" value="F:ATP binding"/>
    <property type="evidence" value="ECO:0007669"/>
    <property type="project" value="UniProtKB-UniRule"/>
</dbReference>
<dbReference type="PANTHER" id="PTHR11766">
    <property type="entry name" value="TYROSYL-TRNA SYNTHETASE"/>
    <property type="match status" value="1"/>
</dbReference>
<keyword evidence="8 11" id="KW-0030">Aminoacyl-tRNA synthetase</keyword>
<dbReference type="GO" id="GO:0006437">
    <property type="term" value="P:tyrosyl-tRNA aminoacylation"/>
    <property type="evidence" value="ECO:0007669"/>
    <property type="project" value="UniProtKB-UniRule"/>
</dbReference>
<keyword evidence="5 11" id="KW-0067">ATP-binding</keyword>
<dbReference type="FunFam" id="1.10.240.10:FF:000001">
    <property type="entry name" value="Tyrosine--tRNA ligase"/>
    <property type="match status" value="1"/>
</dbReference>
<dbReference type="GO" id="GO:0004831">
    <property type="term" value="F:tyrosine-tRNA ligase activity"/>
    <property type="evidence" value="ECO:0007669"/>
    <property type="project" value="UniProtKB-UniRule"/>
</dbReference>
<gene>
    <name evidence="11" type="primary">tyrS</name>
    <name evidence="14" type="ORF">GVT53_15360</name>
</gene>
<comment type="similarity">
    <text evidence="10 11">Belongs to the class-I aminoacyl-tRNA synthetase family. TyrS type 1 subfamily.</text>
</comment>
<evidence type="ECO:0000256" key="7">
    <source>
        <dbReference type="ARBA" id="ARBA00022917"/>
    </source>
</evidence>
<evidence type="ECO:0000256" key="9">
    <source>
        <dbReference type="ARBA" id="ARBA00048248"/>
    </source>
</evidence>
<dbReference type="InterPro" id="IPR014729">
    <property type="entry name" value="Rossmann-like_a/b/a_fold"/>
</dbReference>
<dbReference type="SUPFAM" id="SSF55174">
    <property type="entry name" value="Alpha-L RNA-binding motif"/>
    <property type="match status" value="1"/>
</dbReference>
<dbReference type="PANTHER" id="PTHR11766:SF0">
    <property type="entry name" value="TYROSINE--TRNA LIGASE, MITOCHONDRIAL"/>
    <property type="match status" value="1"/>
</dbReference>
<evidence type="ECO:0000256" key="1">
    <source>
        <dbReference type="ARBA" id="ARBA00004496"/>
    </source>
</evidence>
<dbReference type="SUPFAM" id="SSF52374">
    <property type="entry name" value="Nucleotidylyl transferase"/>
    <property type="match status" value="1"/>
</dbReference>
<comment type="subcellular location">
    <subcellularLocation>
        <location evidence="1 11">Cytoplasm</location>
    </subcellularLocation>
</comment>
<dbReference type="CDD" id="cd00805">
    <property type="entry name" value="TyrRS_core"/>
    <property type="match status" value="1"/>
</dbReference>
<feature type="short sequence motif" description="'KMSKS' region" evidence="11">
    <location>
        <begin position="249"/>
        <end position="253"/>
    </location>
</feature>
<feature type="binding site" evidence="11">
    <location>
        <position position="252"/>
    </location>
    <ligand>
        <name>ATP</name>
        <dbReference type="ChEBI" id="CHEBI:30616"/>
    </ligand>
</feature>
<feature type="binding site" evidence="11">
    <location>
        <position position="193"/>
    </location>
    <ligand>
        <name>L-tyrosine</name>
        <dbReference type="ChEBI" id="CHEBI:58315"/>
    </ligand>
</feature>
<dbReference type="Pfam" id="PF22421">
    <property type="entry name" value="SYY_C-terminal"/>
    <property type="match status" value="1"/>
</dbReference>
<dbReference type="Gene3D" id="3.40.50.620">
    <property type="entry name" value="HUPs"/>
    <property type="match status" value="1"/>
</dbReference>
<keyword evidence="2 11" id="KW-0963">Cytoplasm</keyword>
<name>A0A6G7J548_9FLAO</name>
<evidence type="ECO:0000256" key="6">
    <source>
        <dbReference type="ARBA" id="ARBA00022884"/>
    </source>
</evidence>
<evidence type="ECO:0000256" key="12">
    <source>
        <dbReference type="PROSITE-ProRule" id="PRU00182"/>
    </source>
</evidence>
<keyword evidence="4 11" id="KW-0547">Nucleotide-binding</keyword>
<dbReference type="EMBL" id="CP049616">
    <property type="protein sequence ID" value="QII45993.1"/>
    <property type="molecule type" value="Genomic_DNA"/>
</dbReference>
<evidence type="ECO:0000256" key="10">
    <source>
        <dbReference type="ARBA" id="ARBA00060965"/>
    </source>
</evidence>
<evidence type="ECO:0000313" key="15">
    <source>
        <dbReference type="Proteomes" id="UP000502928"/>
    </source>
</evidence>
<dbReference type="GO" id="GO:0005829">
    <property type="term" value="C:cytosol"/>
    <property type="evidence" value="ECO:0007669"/>
    <property type="project" value="TreeGrafter"/>
</dbReference>
<dbReference type="InterPro" id="IPR054608">
    <property type="entry name" value="SYY-like_C"/>
</dbReference>
<dbReference type="InterPro" id="IPR036986">
    <property type="entry name" value="S4_RNA-bd_sf"/>
</dbReference>
<feature type="binding site" evidence="11">
    <location>
        <position position="189"/>
    </location>
    <ligand>
        <name>L-tyrosine</name>
        <dbReference type="ChEBI" id="CHEBI:58315"/>
    </ligand>
</feature>
<comment type="subunit">
    <text evidence="11">Homodimer.</text>
</comment>
<dbReference type="FunFam" id="3.40.50.620:FF:000008">
    <property type="entry name" value="Tyrosine--tRNA ligase"/>
    <property type="match status" value="1"/>
</dbReference>
<evidence type="ECO:0000313" key="14">
    <source>
        <dbReference type="EMBL" id="QII45993.1"/>
    </source>
</evidence>
<feature type="domain" description="Tyrosine--tRNA ligase SYY-like C-terminal" evidence="13">
    <location>
        <begin position="360"/>
        <end position="442"/>
    </location>
</feature>
<evidence type="ECO:0000256" key="11">
    <source>
        <dbReference type="HAMAP-Rule" id="MF_02006"/>
    </source>
</evidence>
<keyword evidence="7 11" id="KW-0648">Protein biosynthesis</keyword>
<dbReference type="InterPro" id="IPR001412">
    <property type="entry name" value="aa-tRNA-synth_I_CS"/>
</dbReference>
<dbReference type="Gene3D" id="3.10.290.10">
    <property type="entry name" value="RNA-binding S4 domain"/>
    <property type="match status" value="1"/>
</dbReference>
<evidence type="ECO:0000256" key="4">
    <source>
        <dbReference type="ARBA" id="ARBA00022741"/>
    </source>
</evidence>
<dbReference type="PROSITE" id="PS50889">
    <property type="entry name" value="S4"/>
    <property type="match status" value="1"/>
</dbReference>
<dbReference type="HAMAP" id="MF_02006">
    <property type="entry name" value="Tyr_tRNA_synth_type1"/>
    <property type="match status" value="1"/>
</dbReference>
<dbReference type="AlphaFoldDB" id="A0A6G7J548"/>
<dbReference type="GO" id="GO:0003723">
    <property type="term" value="F:RNA binding"/>
    <property type="evidence" value="ECO:0007669"/>
    <property type="project" value="UniProtKB-KW"/>
</dbReference>
<evidence type="ECO:0000256" key="8">
    <source>
        <dbReference type="ARBA" id="ARBA00023146"/>
    </source>
</evidence>
<dbReference type="Pfam" id="PF00579">
    <property type="entry name" value="tRNA-synt_1b"/>
    <property type="match status" value="1"/>
</dbReference>
<dbReference type="InterPro" id="IPR002305">
    <property type="entry name" value="aa-tRNA-synth_Ic"/>
</dbReference>
<dbReference type="EC" id="6.1.1.1" evidence="11"/>
<dbReference type="Gene3D" id="1.10.240.10">
    <property type="entry name" value="Tyrosyl-Transfer RNA Synthetase"/>
    <property type="match status" value="1"/>
</dbReference>
<comment type="function">
    <text evidence="11">Catalyzes the attachment of tyrosine to tRNA(Tyr) in a two-step reaction: tyrosine is first activated by ATP to form Tyr-AMP and then transferred to the acceptor end of tRNA(Tyr).</text>
</comment>
<dbReference type="KEGG" id="mut:GVT53_15360"/>
<keyword evidence="6 12" id="KW-0694">RNA-binding</keyword>
<feature type="short sequence motif" description="'HIGH' region" evidence="11">
    <location>
        <begin position="54"/>
        <end position="63"/>
    </location>
</feature>